<evidence type="ECO:0000256" key="2">
    <source>
        <dbReference type="ARBA" id="ARBA00022679"/>
    </source>
</evidence>
<proteinExistence type="inferred from homology"/>
<dbReference type="AlphaFoldDB" id="T1II81"/>
<dbReference type="Pfam" id="PF00685">
    <property type="entry name" value="Sulfotransfer_1"/>
    <property type="match status" value="1"/>
</dbReference>
<dbReference type="Proteomes" id="UP000014500">
    <property type="component" value="Unassembled WGS sequence"/>
</dbReference>
<dbReference type="EMBL" id="JH430146">
    <property type="status" value="NOT_ANNOTATED_CDS"/>
    <property type="molecule type" value="Genomic_DNA"/>
</dbReference>
<dbReference type="InterPro" id="IPR027417">
    <property type="entry name" value="P-loop_NTPase"/>
</dbReference>
<dbReference type="HOGENOM" id="CLU_027239_1_1_1"/>
<comment type="similarity">
    <text evidence="1">Belongs to the sulfotransferase 1 family.</text>
</comment>
<dbReference type="EnsemblMetazoa" id="SMAR000573-RA">
    <property type="protein sequence ID" value="SMAR000573-PA"/>
    <property type="gene ID" value="SMAR000573"/>
</dbReference>
<feature type="domain" description="Sulfotransferase" evidence="3">
    <location>
        <begin position="53"/>
        <end position="307"/>
    </location>
</feature>
<dbReference type="PANTHER" id="PTHR11783">
    <property type="entry name" value="SULFOTRANSFERASE SULT"/>
    <property type="match status" value="1"/>
</dbReference>
<organism evidence="4 5">
    <name type="scientific">Strigamia maritima</name>
    <name type="common">European centipede</name>
    <name type="synonym">Geophilus maritimus</name>
    <dbReference type="NCBI Taxonomy" id="126957"/>
    <lineage>
        <taxon>Eukaryota</taxon>
        <taxon>Metazoa</taxon>
        <taxon>Ecdysozoa</taxon>
        <taxon>Arthropoda</taxon>
        <taxon>Myriapoda</taxon>
        <taxon>Chilopoda</taxon>
        <taxon>Pleurostigmophora</taxon>
        <taxon>Geophilomorpha</taxon>
        <taxon>Linotaeniidae</taxon>
        <taxon>Strigamia</taxon>
    </lineage>
</organism>
<accession>T1II81</accession>
<evidence type="ECO:0000313" key="5">
    <source>
        <dbReference type="Proteomes" id="UP000014500"/>
    </source>
</evidence>
<keyword evidence="5" id="KW-1185">Reference proteome</keyword>
<evidence type="ECO:0000259" key="3">
    <source>
        <dbReference type="Pfam" id="PF00685"/>
    </source>
</evidence>
<dbReference type="eggNOG" id="KOG1584">
    <property type="taxonomic scope" value="Eukaryota"/>
</dbReference>
<dbReference type="STRING" id="126957.T1II81"/>
<reference evidence="5" key="1">
    <citation type="submission" date="2011-05" db="EMBL/GenBank/DDBJ databases">
        <authorList>
            <person name="Richards S.R."/>
            <person name="Qu J."/>
            <person name="Jiang H."/>
            <person name="Jhangiani S.N."/>
            <person name="Agravi P."/>
            <person name="Goodspeed R."/>
            <person name="Gross S."/>
            <person name="Mandapat C."/>
            <person name="Jackson L."/>
            <person name="Mathew T."/>
            <person name="Pu L."/>
            <person name="Thornton R."/>
            <person name="Saada N."/>
            <person name="Wilczek-Boney K.B."/>
            <person name="Lee S."/>
            <person name="Kovar C."/>
            <person name="Wu Y."/>
            <person name="Scherer S.E."/>
            <person name="Worley K.C."/>
            <person name="Muzny D.M."/>
            <person name="Gibbs R."/>
        </authorList>
    </citation>
    <scope>NUCLEOTIDE SEQUENCE</scope>
    <source>
        <strain evidence="5">Brora</strain>
    </source>
</reference>
<dbReference type="PhylomeDB" id="T1II81"/>
<keyword evidence="2" id="KW-0808">Transferase</keyword>
<evidence type="ECO:0000313" key="4">
    <source>
        <dbReference type="EnsemblMetazoa" id="SMAR000573-PA"/>
    </source>
</evidence>
<dbReference type="Gene3D" id="3.40.50.300">
    <property type="entry name" value="P-loop containing nucleotide triphosphate hydrolases"/>
    <property type="match status" value="1"/>
</dbReference>
<reference evidence="4" key="2">
    <citation type="submission" date="2015-02" db="UniProtKB">
        <authorList>
            <consortium name="EnsemblMetazoa"/>
        </authorList>
    </citation>
    <scope>IDENTIFICATION</scope>
</reference>
<dbReference type="GO" id="GO:0008146">
    <property type="term" value="F:sulfotransferase activity"/>
    <property type="evidence" value="ECO:0007669"/>
    <property type="project" value="InterPro"/>
</dbReference>
<dbReference type="InterPro" id="IPR000863">
    <property type="entry name" value="Sulfotransferase_dom"/>
</dbReference>
<dbReference type="OMA" id="VHTEYTI"/>
<protein>
    <recommendedName>
        <fullName evidence="3">Sulfotransferase domain-containing protein</fullName>
    </recommendedName>
</protein>
<evidence type="ECO:0000256" key="1">
    <source>
        <dbReference type="ARBA" id="ARBA00005771"/>
    </source>
</evidence>
<name>T1II81_STRMM</name>
<sequence>MDNYSSSVLPENDKFYKHFKGLTLVNLTGPDRYLLPKHAPEVLQTLKSFKARDDDIYVVTFPKTGTTWLQEIVYLIMNDVDCEKAKSTTRDRVFPYLEMNMMELPPEFQLNEVDSVENLPSPRLIKSHLPYCLLPPEAVAKKSKFLYVSRNAKDTMISYFHFALNIFWMKFQGDLNDFAELFLEGKIPFAPYIPHVKEFWEHRHDSNVFFTTYEALKQNQEPIIGEIAKFLNKPLTDGQIKTIANHCNFDNMKHNAGANKANWNEQGFLANKDFKFMRKGIVGDCKNHMSPELIAKFDKWIIEQTGGSDVKDIM</sequence>
<dbReference type="SUPFAM" id="SSF52540">
    <property type="entry name" value="P-loop containing nucleoside triphosphate hydrolases"/>
    <property type="match status" value="1"/>
</dbReference>